<sequence>MNTSTQETEILRLCCRFTEAACDKIDAMGVRVPDKDWVEFQRAVAPFIAQRKIPVEHLMGAIDSLVPLCRRIFGPKELATMVPDGLKTQDAINILTAHKAHNLARLCGVKPAFPF</sequence>
<accession>G2KM41</accession>
<proteinExistence type="predicted"/>
<dbReference type="HOGENOM" id="CLU_2106117_0_0_5"/>
<dbReference type="OrthoDB" id="9831497at2"/>
<evidence type="ECO:0000313" key="2">
    <source>
        <dbReference type="Proteomes" id="UP000009286"/>
    </source>
</evidence>
<gene>
    <name evidence="1" type="ordered locus">MICA_1419</name>
</gene>
<dbReference type="EMBL" id="CP002382">
    <property type="protein sequence ID" value="AEP09737.1"/>
    <property type="molecule type" value="Genomic_DNA"/>
</dbReference>
<organism evidence="1 2">
    <name type="scientific">Micavibrio aeruginosavorus (strain ARL-13)</name>
    <dbReference type="NCBI Taxonomy" id="856793"/>
    <lineage>
        <taxon>Bacteria</taxon>
        <taxon>Pseudomonadati</taxon>
        <taxon>Bdellovibrionota</taxon>
        <taxon>Bdellovibrionia</taxon>
        <taxon>Bdellovibrionales</taxon>
        <taxon>Pseudobdellovibrionaceae</taxon>
        <taxon>Micavibrio</taxon>
    </lineage>
</organism>
<keyword evidence="2" id="KW-1185">Reference proteome</keyword>
<dbReference type="STRING" id="856793.MICA_1419"/>
<protein>
    <submittedName>
        <fullName evidence="1">Uncharacterized protein</fullName>
    </submittedName>
</protein>
<evidence type="ECO:0000313" key="1">
    <source>
        <dbReference type="EMBL" id="AEP09737.1"/>
    </source>
</evidence>
<dbReference type="KEGG" id="mai:MICA_1419"/>
<reference evidence="1 2" key="1">
    <citation type="journal article" date="2011" name="BMC Genomics">
        <title>Genomic insights into an obligate epibiotic bacterial predator: Micavibrio aeruginosavorus ARL-13.</title>
        <authorList>
            <person name="Wang Z."/>
            <person name="Kadouri D."/>
            <person name="Wu M."/>
        </authorList>
    </citation>
    <scope>NUCLEOTIDE SEQUENCE [LARGE SCALE GENOMIC DNA]</scope>
    <source>
        <strain evidence="1 2">ARL-13</strain>
    </source>
</reference>
<dbReference type="Proteomes" id="UP000009286">
    <property type="component" value="Chromosome"/>
</dbReference>
<dbReference type="RefSeq" id="WP_014102960.1">
    <property type="nucleotide sequence ID" value="NC_016026.1"/>
</dbReference>
<dbReference type="AlphaFoldDB" id="G2KM41"/>
<name>G2KM41_MICAA</name>